<organism evidence="2">
    <name type="scientific">Campylobacter coli</name>
    <dbReference type="NCBI Taxonomy" id="195"/>
    <lineage>
        <taxon>Bacteria</taxon>
        <taxon>Pseudomonadati</taxon>
        <taxon>Campylobacterota</taxon>
        <taxon>Epsilonproteobacteria</taxon>
        <taxon>Campylobacterales</taxon>
        <taxon>Campylobacteraceae</taxon>
        <taxon>Campylobacter</taxon>
    </lineage>
</organism>
<name>A0A626VEY8_CAMCO</name>
<evidence type="ECO:0000313" key="1">
    <source>
        <dbReference type="EMBL" id="EAL8417569.1"/>
    </source>
</evidence>
<dbReference type="EMBL" id="AACRQU010000042">
    <property type="protein sequence ID" value="EAL8417569.1"/>
    <property type="molecule type" value="Genomic_DNA"/>
</dbReference>
<evidence type="ECO:0000313" key="3">
    <source>
        <dbReference type="Proteomes" id="UP000333665"/>
    </source>
</evidence>
<dbReference type="EMBL" id="AALNCH010000018">
    <property type="protein sequence ID" value="EDB3183290.1"/>
    <property type="molecule type" value="Genomic_DNA"/>
</dbReference>
<accession>A0A626VEY8</accession>
<evidence type="ECO:0000313" key="2">
    <source>
        <dbReference type="EMBL" id="EDB3183290.1"/>
    </source>
</evidence>
<proteinExistence type="predicted"/>
<reference evidence="2" key="2">
    <citation type="submission" date="2019-10" db="EMBL/GenBank/DDBJ databases">
        <authorList>
            <person name="Ashton P.M."/>
            <person name="Dallman T."/>
            <person name="Nair S."/>
            <person name="De Pinna E."/>
            <person name="Peters T."/>
            <person name="Grant K."/>
        </authorList>
    </citation>
    <scope>NUCLEOTIDE SEQUENCE</scope>
    <source>
        <strain evidence="2">814990</strain>
    </source>
</reference>
<reference evidence="1 3" key="1">
    <citation type="submission" date="2018-08" db="EMBL/GenBank/DDBJ databases">
        <authorList>
            <consortium name="NARMS: The National Antimicrobial Resistance Monitoring System"/>
        </authorList>
    </citation>
    <scope>NUCLEOTIDE SEQUENCE [LARGE SCALE GENOMIC DNA]</scope>
    <source>
        <strain evidence="1 3">FSIS11812579</strain>
    </source>
</reference>
<sequence>MSNKRLAIHLYGMIRTYKRTYESFLKNVIKANELDGWEIDIFMHIWDVFNLVDNSTWHKKNNYFPTMNNKKLTNEDIEDIKAIYSPARFQIDSDTREYGRYESIKRAMKLREEYESEYNIKYDWFLTTRTDIFFMNPLKISHYIDFYSQHVEFKYFGIADKMNFCVSYPFRGGGIQVMDHRHPNESDILWFSNYCSNQGMDPLISYKDKNIVNVFIKYQLNVDCFQVREITKQLQPNITVSKMT</sequence>
<comment type="caution">
    <text evidence="2">The sequence shown here is derived from an EMBL/GenBank/DDBJ whole genome shotgun (WGS) entry which is preliminary data.</text>
</comment>
<feature type="non-terminal residue" evidence="2">
    <location>
        <position position="244"/>
    </location>
</feature>
<dbReference type="Proteomes" id="UP000333665">
    <property type="component" value="Unassembled WGS sequence"/>
</dbReference>
<gene>
    <name evidence="1" type="ORF">DYF97_09450</name>
    <name evidence="2" type="ORF">F9W89_08370</name>
</gene>
<dbReference type="AlphaFoldDB" id="A0A626VEY8"/>
<protein>
    <submittedName>
        <fullName evidence="2">Uncharacterized protein</fullName>
    </submittedName>
</protein>